<dbReference type="AlphaFoldDB" id="A0A2H0WLM3"/>
<gene>
    <name evidence="3" type="ORF">COT67_01215</name>
</gene>
<feature type="coiled-coil region" evidence="1">
    <location>
        <begin position="199"/>
        <end position="229"/>
    </location>
</feature>
<accession>A0A2H0WLM3</accession>
<keyword evidence="1" id="KW-0175">Coiled coil</keyword>
<dbReference type="Proteomes" id="UP000230353">
    <property type="component" value="Unassembled WGS sequence"/>
</dbReference>
<dbReference type="SUPFAM" id="SSF52980">
    <property type="entry name" value="Restriction endonuclease-like"/>
    <property type="match status" value="1"/>
</dbReference>
<dbReference type="InterPro" id="IPR011335">
    <property type="entry name" value="Restrct_endonuc-II-like"/>
</dbReference>
<dbReference type="Pfam" id="PF12705">
    <property type="entry name" value="PDDEXK_1"/>
    <property type="match status" value="1"/>
</dbReference>
<dbReference type="InterPro" id="IPR011604">
    <property type="entry name" value="PDDEXK-like_dom_sf"/>
</dbReference>
<evidence type="ECO:0000313" key="4">
    <source>
        <dbReference type="Proteomes" id="UP000230353"/>
    </source>
</evidence>
<reference evidence="4" key="1">
    <citation type="submission" date="2017-09" db="EMBL/GenBank/DDBJ databases">
        <title>Depth-based differentiation of microbial function through sediment-hosted aquifers and enrichment of novel symbionts in the deep terrestrial subsurface.</title>
        <authorList>
            <person name="Probst A.J."/>
            <person name="Ladd B."/>
            <person name="Jarett J.K."/>
            <person name="Geller-Mcgrath D.E."/>
            <person name="Sieber C.M.K."/>
            <person name="Emerson J.B."/>
            <person name="Anantharaman K."/>
            <person name="Thomas B.C."/>
            <person name="Malmstrom R."/>
            <person name="Stieglmeier M."/>
            <person name="Klingl A."/>
            <person name="Woyke T."/>
            <person name="Ryan C.M."/>
            <person name="Banfield J.F."/>
        </authorList>
    </citation>
    <scope>NUCLEOTIDE SEQUENCE [LARGE SCALE GENOMIC DNA]</scope>
</reference>
<dbReference type="Gene3D" id="3.90.320.10">
    <property type="match status" value="1"/>
</dbReference>
<dbReference type="EMBL" id="PEZL01000017">
    <property type="protein sequence ID" value="PIS13540.1"/>
    <property type="molecule type" value="Genomic_DNA"/>
</dbReference>
<feature type="domain" description="PD-(D/E)XK endonuclease-like" evidence="2">
    <location>
        <begin position="2"/>
        <end position="251"/>
    </location>
</feature>
<evidence type="ECO:0000259" key="2">
    <source>
        <dbReference type="Pfam" id="PF12705"/>
    </source>
</evidence>
<dbReference type="InterPro" id="IPR038726">
    <property type="entry name" value="PDDEXK_AddAB-type"/>
</dbReference>
<name>A0A2H0WLM3_9BACT</name>
<proteinExistence type="predicted"/>
<evidence type="ECO:0000313" key="3">
    <source>
        <dbReference type="EMBL" id="PIS13540.1"/>
    </source>
</evidence>
<comment type="caution">
    <text evidence="3">The sequence shown here is derived from an EMBL/GenBank/DDBJ whole genome shotgun (WGS) entry which is preliminary data.</text>
</comment>
<organism evidence="3 4">
    <name type="scientific">Candidatus Tagabacteria bacterium CG09_land_8_20_14_0_10_41_14</name>
    <dbReference type="NCBI Taxonomy" id="1975021"/>
    <lineage>
        <taxon>Bacteria</taxon>
        <taxon>Candidatus Tagaibacteriota</taxon>
    </lineage>
</organism>
<sequence>MRISFSLLETYKNCPLKFKYQQLDKIKTPKNIEAVFGNAIHSSLKKLFERTPLFPSLDEVIDHFQNNFAEKVESLNLEPDTIAAYTKEGITLLKNFYKKNPPWNFNVVELESRFSVILEDPENKETHILAGIIDRIDKHEENGAYEIIDYKTSKRMPSQDDTDKNLQLSIYNLGLLKKWPHLDPEKIKLSLYFLKHGEKAETKRTKEDLENTKTEILKTIREIEDLIKKEKEFIPTPSGLCDWCGYQKMCPMWRHLFQSQISNLPATRDLAQRDKSQKDQIPALINKYLELDDQTSQNKRRLAEIKAQIDNFMSQEDITRVFGENAYFTRISQEKEVFDSKKAQEALKKMGKLKEFLKKRQFSTLRLTKKKIKP</sequence>
<protein>
    <recommendedName>
        <fullName evidence="2">PD-(D/E)XK endonuclease-like domain-containing protein</fullName>
    </recommendedName>
</protein>
<evidence type="ECO:0000256" key="1">
    <source>
        <dbReference type="SAM" id="Coils"/>
    </source>
</evidence>